<reference evidence="12 13" key="1">
    <citation type="submission" date="2021-07" db="EMBL/GenBank/DDBJ databases">
        <title>The Aristolochia fimbriata genome: insights into angiosperm evolution, floral development and chemical biosynthesis.</title>
        <authorList>
            <person name="Jiao Y."/>
        </authorList>
    </citation>
    <scope>NUCLEOTIDE SEQUENCE [LARGE SCALE GENOMIC DNA]</scope>
    <source>
        <strain evidence="12">IBCAS-2021</strain>
        <tissue evidence="12">Leaf</tissue>
    </source>
</reference>
<keyword evidence="3" id="KW-1003">Cell membrane</keyword>
<protein>
    <recommendedName>
        <fullName evidence="11">Amino acid transporter transmembrane domain-containing protein</fullName>
    </recommendedName>
</protein>
<evidence type="ECO:0000256" key="5">
    <source>
        <dbReference type="ARBA" id="ARBA00022847"/>
    </source>
</evidence>
<dbReference type="GO" id="GO:0015293">
    <property type="term" value="F:symporter activity"/>
    <property type="evidence" value="ECO:0007669"/>
    <property type="project" value="UniProtKB-KW"/>
</dbReference>
<dbReference type="AlphaFoldDB" id="A0AAV7EMG6"/>
<keyword evidence="4 10" id="KW-0812">Transmembrane</keyword>
<dbReference type="Proteomes" id="UP000825729">
    <property type="component" value="Unassembled WGS sequence"/>
</dbReference>
<feature type="transmembrane region" description="Helical" evidence="10">
    <location>
        <begin position="125"/>
        <end position="146"/>
    </location>
</feature>
<feature type="domain" description="Amino acid transporter transmembrane" evidence="11">
    <location>
        <begin position="34"/>
        <end position="466"/>
    </location>
</feature>
<feature type="transmembrane region" description="Helical" evidence="10">
    <location>
        <begin position="66"/>
        <end position="90"/>
    </location>
</feature>
<feature type="transmembrane region" description="Helical" evidence="10">
    <location>
        <begin position="409"/>
        <end position="428"/>
    </location>
</feature>
<keyword evidence="5" id="KW-0769">Symport</keyword>
<dbReference type="PANTHER" id="PTHR48017">
    <property type="entry name" value="OS05G0424000 PROTEIN-RELATED"/>
    <property type="match status" value="1"/>
</dbReference>
<evidence type="ECO:0000256" key="4">
    <source>
        <dbReference type="ARBA" id="ARBA00022692"/>
    </source>
</evidence>
<keyword evidence="7 10" id="KW-1133">Transmembrane helix</keyword>
<proteinExistence type="inferred from homology"/>
<organism evidence="12 13">
    <name type="scientific">Aristolochia fimbriata</name>
    <name type="common">White veined hardy Dutchman's pipe vine</name>
    <dbReference type="NCBI Taxonomy" id="158543"/>
    <lineage>
        <taxon>Eukaryota</taxon>
        <taxon>Viridiplantae</taxon>
        <taxon>Streptophyta</taxon>
        <taxon>Embryophyta</taxon>
        <taxon>Tracheophyta</taxon>
        <taxon>Spermatophyta</taxon>
        <taxon>Magnoliopsida</taxon>
        <taxon>Magnoliidae</taxon>
        <taxon>Piperales</taxon>
        <taxon>Aristolochiaceae</taxon>
        <taxon>Aristolochia</taxon>
    </lineage>
</organism>
<evidence type="ECO:0000256" key="3">
    <source>
        <dbReference type="ARBA" id="ARBA00022475"/>
    </source>
</evidence>
<dbReference type="EMBL" id="JAINDJ010000004">
    <property type="protein sequence ID" value="KAG9449081.1"/>
    <property type="molecule type" value="Genomic_DNA"/>
</dbReference>
<evidence type="ECO:0000256" key="10">
    <source>
        <dbReference type="SAM" id="Phobius"/>
    </source>
</evidence>
<dbReference type="GO" id="GO:0006865">
    <property type="term" value="P:amino acid transport"/>
    <property type="evidence" value="ECO:0007669"/>
    <property type="project" value="UniProtKB-KW"/>
</dbReference>
<feature type="transmembrane region" description="Helical" evidence="10">
    <location>
        <begin position="190"/>
        <end position="212"/>
    </location>
</feature>
<sequence length="479" mass="52720">MSEQRDFELGGLKGSEGGYMVEEEVDDDGRPRRSGTLLTASAHIITAVIGSGVLSLAWAIAQLGWIAGPATLFIFAFITYYTSTLLADCYRSPDPISGKRNYTYMDAVRANLGGTQIWLCGLTQYVNLIGICIGYTITAAISIGAIRKSNCYHKEGRAASCKTSSNWSMIGFGIAQIFLSQIPNFHNLSWLSILASVMSFGYSLTGVGLAIVKLVSGSTGRTSITGVSVGDNMTEAQKIWTTFRALGDIAFAYSYSLILTVIQDTLRGPAENKKMKKASFVGVSTTTLFYFLCGCLGYAAFGSKAPGNLLTGFGFYEPYWLVDFANVCIVVHLVCAYQVFSQPVFAAVESWTAIKWPNLKFLSLEHHIIKHKHFKYRINVFKLVWRSVFVVATTVLAMSMPFFNDVLALLGSVGFWPLTVYFPVEMYVAQNKIRVFTRKWIMLQILSFVCLLVSLAAACGSIQGIVQGLHVYKPFKTKQ</sequence>
<evidence type="ECO:0000259" key="11">
    <source>
        <dbReference type="Pfam" id="PF01490"/>
    </source>
</evidence>
<accession>A0AAV7EMG6</accession>
<keyword evidence="6" id="KW-0029">Amino-acid transport</keyword>
<evidence type="ECO:0000256" key="1">
    <source>
        <dbReference type="ARBA" id="ARBA00004236"/>
    </source>
</evidence>
<evidence type="ECO:0000256" key="6">
    <source>
        <dbReference type="ARBA" id="ARBA00022970"/>
    </source>
</evidence>
<dbReference type="InterPro" id="IPR013057">
    <property type="entry name" value="AA_transpt_TM"/>
</dbReference>
<name>A0AAV7EMG6_ARIFI</name>
<evidence type="ECO:0000256" key="7">
    <source>
        <dbReference type="ARBA" id="ARBA00022989"/>
    </source>
</evidence>
<feature type="transmembrane region" description="Helical" evidence="10">
    <location>
        <begin position="383"/>
        <end position="403"/>
    </location>
</feature>
<evidence type="ECO:0000313" key="12">
    <source>
        <dbReference type="EMBL" id="KAG9449081.1"/>
    </source>
</evidence>
<evidence type="ECO:0000313" key="13">
    <source>
        <dbReference type="Proteomes" id="UP000825729"/>
    </source>
</evidence>
<comment type="subcellular location">
    <subcellularLocation>
        <location evidence="1">Cell membrane</location>
    </subcellularLocation>
</comment>
<evidence type="ECO:0000256" key="8">
    <source>
        <dbReference type="ARBA" id="ARBA00023136"/>
    </source>
</evidence>
<feature type="transmembrane region" description="Helical" evidence="10">
    <location>
        <begin position="167"/>
        <end position="184"/>
    </location>
</feature>
<keyword evidence="13" id="KW-1185">Reference proteome</keyword>
<comment type="caution">
    <text evidence="12">The sequence shown here is derived from an EMBL/GenBank/DDBJ whole genome shotgun (WGS) entry which is preliminary data.</text>
</comment>
<dbReference type="FunFam" id="1.20.1740.10:FF:000055">
    <property type="entry name" value="Amino acid permease 6"/>
    <property type="match status" value="1"/>
</dbReference>
<dbReference type="GO" id="GO:0005886">
    <property type="term" value="C:plasma membrane"/>
    <property type="evidence" value="ECO:0007669"/>
    <property type="project" value="UniProtKB-SubCell"/>
</dbReference>
<keyword evidence="2" id="KW-0813">Transport</keyword>
<keyword evidence="8 10" id="KW-0472">Membrane</keyword>
<feature type="transmembrane region" description="Helical" evidence="10">
    <location>
        <begin position="280"/>
        <end position="299"/>
    </location>
</feature>
<evidence type="ECO:0000256" key="9">
    <source>
        <dbReference type="ARBA" id="ARBA00061463"/>
    </source>
</evidence>
<feature type="transmembrane region" description="Helical" evidence="10">
    <location>
        <begin position="37"/>
        <end position="60"/>
    </location>
</feature>
<comment type="similarity">
    <text evidence="9">Belongs to the amino acid/polyamine transporter 2 family. Amino acid/auxin permease (AAAP) (TC 2.A.18.2) subfamily.</text>
</comment>
<gene>
    <name evidence="12" type="ORF">H6P81_009046</name>
</gene>
<feature type="transmembrane region" description="Helical" evidence="10">
    <location>
        <begin position="319"/>
        <end position="340"/>
    </location>
</feature>
<evidence type="ECO:0000256" key="2">
    <source>
        <dbReference type="ARBA" id="ARBA00022448"/>
    </source>
</evidence>
<dbReference type="Pfam" id="PF01490">
    <property type="entry name" value="Aa_trans"/>
    <property type="match status" value="1"/>
</dbReference>
<feature type="transmembrane region" description="Helical" evidence="10">
    <location>
        <begin position="440"/>
        <end position="466"/>
    </location>
</feature>